<proteinExistence type="predicted"/>
<dbReference type="EMBL" id="JBHTKN010000007">
    <property type="protein sequence ID" value="MFD1043007.1"/>
    <property type="molecule type" value="Genomic_DNA"/>
</dbReference>
<dbReference type="Gene3D" id="2.60.200.20">
    <property type="match status" value="1"/>
</dbReference>
<dbReference type="InterPro" id="IPR000253">
    <property type="entry name" value="FHA_dom"/>
</dbReference>
<name>A0ABW3LX05_9GAMM</name>
<protein>
    <submittedName>
        <fullName evidence="3">FHA domain-containing protein</fullName>
    </submittedName>
</protein>
<dbReference type="SUPFAM" id="SSF49879">
    <property type="entry name" value="SMAD/FHA domain"/>
    <property type="match status" value="1"/>
</dbReference>
<gene>
    <name evidence="3" type="ORF">ACFQ2N_11705</name>
</gene>
<evidence type="ECO:0000313" key="4">
    <source>
        <dbReference type="Proteomes" id="UP001597033"/>
    </source>
</evidence>
<keyword evidence="1" id="KW-0812">Transmembrane</keyword>
<evidence type="ECO:0000313" key="3">
    <source>
        <dbReference type="EMBL" id="MFD1043007.1"/>
    </source>
</evidence>
<keyword evidence="1" id="KW-1133">Transmembrane helix</keyword>
<dbReference type="RefSeq" id="WP_162377427.1">
    <property type="nucleotide sequence ID" value="NZ_JBHTKN010000007.1"/>
</dbReference>
<comment type="caution">
    <text evidence="3">The sequence shown here is derived from an EMBL/GenBank/DDBJ whole genome shotgun (WGS) entry which is preliminary data.</text>
</comment>
<dbReference type="Proteomes" id="UP001597033">
    <property type="component" value="Unassembled WGS sequence"/>
</dbReference>
<evidence type="ECO:0000256" key="1">
    <source>
        <dbReference type="SAM" id="Phobius"/>
    </source>
</evidence>
<dbReference type="CDD" id="cd00060">
    <property type="entry name" value="FHA"/>
    <property type="match status" value="1"/>
</dbReference>
<accession>A0ABW3LX05</accession>
<reference evidence="4" key="1">
    <citation type="journal article" date="2019" name="Int. J. Syst. Evol. Microbiol.">
        <title>The Global Catalogue of Microorganisms (GCM) 10K type strain sequencing project: providing services to taxonomists for standard genome sequencing and annotation.</title>
        <authorList>
            <consortium name="The Broad Institute Genomics Platform"/>
            <consortium name="The Broad Institute Genome Sequencing Center for Infectious Disease"/>
            <person name="Wu L."/>
            <person name="Ma J."/>
        </authorList>
    </citation>
    <scope>NUCLEOTIDE SEQUENCE [LARGE SCALE GENOMIC DNA]</scope>
    <source>
        <strain evidence="4">CCUG 55854</strain>
    </source>
</reference>
<organism evidence="3 4">
    <name type="scientific">Pseudoxanthomonas kaohsiungensis</name>
    <dbReference type="NCBI Taxonomy" id="283923"/>
    <lineage>
        <taxon>Bacteria</taxon>
        <taxon>Pseudomonadati</taxon>
        <taxon>Pseudomonadota</taxon>
        <taxon>Gammaproteobacteria</taxon>
        <taxon>Lysobacterales</taxon>
        <taxon>Lysobacteraceae</taxon>
        <taxon>Pseudoxanthomonas</taxon>
    </lineage>
</organism>
<sequence length="261" mass="27730">MTELQLHFSNRQQADHPLSPGVHRVVRQPNGVLAVGEALAGVLMAQFCLDQRGLWLQVPNGARGIHVNGRPVRRMALLRGGDAVYVDNVELLVRAPLRAMPSPLDPGEHAADPRVLLRGVGGQHHGRSFTLGPSRLVGASREADIRIDDPAFPARHALLERHGGVVLLRGLGNEPTLVNGIPVRDAVLGPGDQVVFEGQHRFVVEFPSLPAPPPADGPAPAAEATTGAGALPRPAARLPWLLLAALLLGLVLSALLWFGAR</sequence>
<dbReference type="InterPro" id="IPR008984">
    <property type="entry name" value="SMAD_FHA_dom_sf"/>
</dbReference>
<keyword evidence="4" id="KW-1185">Reference proteome</keyword>
<dbReference type="Pfam" id="PF00498">
    <property type="entry name" value="FHA"/>
    <property type="match status" value="1"/>
</dbReference>
<feature type="domain" description="FHA" evidence="2">
    <location>
        <begin position="137"/>
        <end position="196"/>
    </location>
</feature>
<evidence type="ECO:0000259" key="2">
    <source>
        <dbReference type="Pfam" id="PF00498"/>
    </source>
</evidence>
<feature type="transmembrane region" description="Helical" evidence="1">
    <location>
        <begin position="240"/>
        <end position="260"/>
    </location>
</feature>
<keyword evidence="1" id="KW-0472">Membrane</keyword>